<evidence type="ECO:0000259" key="2">
    <source>
        <dbReference type="Pfam" id="PF12770"/>
    </source>
</evidence>
<accession>A0ABX6ICA5</accession>
<dbReference type="SUPFAM" id="SSF48452">
    <property type="entry name" value="TPR-like"/>
    <property type="match status" value="1"/>
</dbReference>
<feature type="region of interest" description="Disordered" evidence="1">
    <location>
        <begin position="931"/>
        <end position="961"/>
    </location>
</feature>
<evidence type="ECO:0000256" key="1">
    <source>
        <dbReference type="SAM" id="MobiDB-lite"/>
    </source>
</evidence>
<reference evidence="3" key="1">
    <citation type="journal article" date="2021" name="Nat. Microbiol.">
        <title>Cocultivation of an ultrasmall environmental parasitic bacterium with lytic ability against bacteria associated with wastewater foams.</title>
        <authorList>
            <person name="Batinovic S."/>
            <person name="Rose J.J.A."/>
            <person name="Ratcliffe J."/>
            <person name="Seviour R.J."/>
            <person name="Petrovski S."/>
        </authorList>
    </citation>
    <scope>NUCLEOTIDE SEQUENCE</scope>
    <source>
        <strain evidence="3">CON9</strain>
    </source>
</reference>
<feature type="compositionally biased region" description="Acidic residues" evidence="1">
    <location>
        <begin position="460"/>
        <end position="473"/>
    </location>
</feature>
<dbReference type="RefSeq" id="WP_260840214.1">
    <property type="nucleotide sequence ID" value="NZ_CP045809.1"/>
</dbReference>
<dbReference type="InterPro" id="IPR011990">
    <property type="entry name" value="TPR-like_helical_dom_sf"/>
</dbReference>
<sequence>MTTDDTLLIRAFDAGDTYMSFRWLDQPDAPVVHRVTADARDRCLAMLNRALIAETDEAAGAEPVRAAVLGLFSQLESELALATELGSLLLPGEVLRKLLARAEHCPIRARIIPSKLLARVPFELLAVDGDRRLIEVADLCYEPPAAIHVRRARIPEPWQAESTGRPVLYVIDPHVNEASGLQRILSHDEFQGSVTNTDLFVRRMANRATTRHSGVGEVISRRDLSSALQSGPRRFVYFGHASSTIDEPGSASLHLSDDAAEWGLAEVVNQAHRPLSALDLFLGTEYPHLGPRGAATLRHKARGHQLWPMPARVALIACESGVDFRSSETFGLVTAMFHAGAQVVTSTRWVLPSDAAFTMYAGITDIPGPTTELALAVDETHEQDDPVRALAEWQRHKLRIWQSDPGPATSPLTWATIVCNVCEPRRVRPSRQITRDRIDMVESLSWPMTKHHRAAADERFPDDDNAEGDADIDDSPRADVDDRFARWEQRWDELDARSEAANDSGDRQAIGSAYAVLADHLVDVGAAEDVIGLLLIAYDAYHGVDRGAAIRCLIAAGLVALDDGEYDEAQDLFEAANEESTQFQDSALMAITGNYLGVTAIQTGEYHVAESSLQAAMTILLPNNSKDLTDLLADIRINRANVDRLIGRRGRAELHLRTELEQVPPETLVAAKCAASLGFLYADNVQYADALALLEEARSAFENLGAADDATDCEIVPAHVRALNDDIDGAIRSTLDLRELLVADDRPDKVAYCDYNLANLYGLSHKFTDADDAYDRALRGLADTGQHHRIPYLLRNRSQRLLLEAKTHPQYQNALTQDALDISIVALIVLSHKRFQFPDARRRSDWSGAFAELLTTIFEMAFDFGGDDLVADLIESGINEGVYGHTHGVRPNGPIQYPMAAAPIVRRGGHRDVAITLGAAAALLTSAALPLTSPPPPHSSPTPTASCSATTAPTRRSPTPI</sequence>
<dbReference type="Proteomes" id="UP001059836">
    <property type="component" value="Chromosome"/>
</dbReference>
<proteinExistence type="predicted"/>
<dbReference type="Gene3D" id="1.25.40.10">
    <property type="entry name" value="Tetratricopeptide repeat domain"/>
    <property type="match status" value="2"/>
</dbReference>
<keyword evidence="4" id="KW-1185">Reference proteome</keyword>
<organism evidence="3 4">
    <name type="scientific">Gordonia pseudamarae</name>
    <dbReference type="NCBI Taxonomy" id="2831662"/>
    <lineage>
        <taxon>Bacteria</taxon>
        <taxon>Bacillati</taxon>
        <taxon>Actinomycetota</taxon>
        <taxon>Actinomycetes</taxon>
        <taxon>Mycobacteriales</taxon>
        <taxon>Gordoniaceae</taxon>
        <taxon>Gordonia</taxon>
    </lineage>
</organism>
<protein>
    <submittedName>
        <fullName evidence="3">CHAT domain-containing protein</fullName>
    </submittedName>
</protein>
<name>A0ABX6ICA5_9ACTN</name>
<feature type="domain" description="CHAT" evidence="2">
    <location>
        <begin position="81"/>
        <end position="365"/>
    </location>
</feature>
<feature type="region of interest" description="Disordered" evidence="1">
    <location>
        <begin position="452"/>
        <end position="478"/>
    </location>
</feature>
<evidence type="ECO:0000313" key="3">
    <source>
        <dbReference type="EMBL" id="QHN33615.1"/>
    </source>
</evidence>
<dbReference type="Pfam" id="PF12770">
    <property type="entry name" value="CHAT"/>
    <property type="match status" value="1"/>
</dbReference>
<dbReference type="EMBL" id="CP045809">
    <property type="protein sequence ID" value="QHN33615.1"/>
    <property type="molecule type" value="Genomic_DNA"/>
</dbReference>
<dbReference type="InterPro" id="IPR024983">
    <property type="entry name" value="CHAT_dom"/>
</dbReference>
<gene>
    <name evidence="3" type="ORF">GII31_00535</name>
</gene>
<evidence type="ECO:0000313" key="4">
    <source>
        <dbReference type="Proteomes" id="UP001059836"/>
    </source>
</evidence>
<feature type="compositionally biased region" description="Low complexity" evidence="1">
    <location>
        <begin position="941"/>
        <end position="961"/>
    </location>
</feature>